<proteinExistence type="predicted"/>
<name>A0ABS4NHW0_9THEO</name>
<evidence type="ECO:0000313" key="1">
    <source>
        <dbReference type="EMBL" id="MBP2073248.1"/>
    </source>
</evidence>
<keyword evidence="2" id="KW-1185">Reference proteome</keyword>
<dbReference type="EMBL" id="JAGGLT010000039">
    <property type="protein sequence ID" value="MBP2073248.1"/>
    <property type="molecule type" value="Genomic_DNA"/>
</dbReference>
<protein>
    <submittedName>
        <fullName evidence="1">Uncharacterized protein</fullName>
    </submittedName>
</protein>
<dbReference type="Proteomes" id="UP001166402">
    <property type="component" value="Unassembled WGS sequence"/>
</dbReference>
<comment type="caution">
    <text evidence="1">The sequence shown here is derived from an EMBL/GenBank/DDBJ whole genome shotgun (WGS) entry which is preliminary data.</text>
</comment>
<accession>A0ABS4NHW0</accession>
<organism evidence="1 2">
    <name type="scientific">Thermoanaerobacterium butyriciformans</name>
    <dbReference type="NCBI Taxonomy" id="1702242"/>
    <lineage>
        <taxon>Bacteria</taxon>
        <taxon>Bacillati</taxon>
        <taxon>Bacillota</taxon>
        <taxon>Clostridia</taxon>
        <taxon>Thermoanaerobacterales</taxon>
        <taxon>Thermoanaerobacteraceae</taxon>
        <taxon>Thermoanaerobacterium</taxon>
    </lineage>
</organism>
<evidence type="ECO:0000313" key="2">
    <source>
        <dbReference type="Proteomes" id="UP001166402"/>
    </source>
</evidence>
<sequence>MRKVSVFLISALLLMISFSTVLVVASVFKTLNKPYTEIIYMNWSIKLPSTYKEVYSKDSGPSFHGDGERYHIFDYKNSDDIELSLKWNDGNNASIESAINHVLNSLTIPNEYMPDFKSKYIYYLKKKEDSSVIYLVFVPDAKRLYVIENII</sequence>
<gene>
    <name evidence="1" type="ORF">J2Z80_002800</name>
</gene>
<reference evidence="1" key="1">
    <citation type="submission" date="2021-03" db="EMBL/GenBank/DDBJ databases">
        <title>Genomic Encyclopedia of Type Strains, Phase IV (KMG-IV): sequencing the most valuable type-strain genomes for metagenomic binning, comparative biology and taxonomic classification.</title>
        <authorList>
            <person name="Goeker M."/>
        </authorList>
    </citation>
    <scope>NUCLEOTIDE SEQUENCE</scope>
    <source>
        <strain evidence="1">DSM 101588</strain>
    </source>
</reference>